<dbReference type="InterPro" id="IPR001680">
    <property type="entry name" value="WD40_rpt"/>
</dbReference>
<dbReference type="SUPFAM" id="SSF52540">
    <property type="entry name" value="P-loop containing nucleoside triphosphate hydrolases"/>
    <property type="match status" value="1"/>
</dbReference>
<sequence length="1241" mass="137903">MDSSTAQTTGQPVWLLSLDSGGVSGLSSLLILENIMECIRKSEGLSEVPRPCDRFDLIGGTGIGGIIAIMLGRLKMGITQSIEEYESLASEMFVPEPKASSKKRVSAFSAKKLEAAIKRMIRNNCTDPNCLQRRTDGHITGTDTCPHEDMLLADEKCTKTAVLTMTKANIETRPMFLTTYDTPGYLTDCKAWEAARATSAAKTLFDPIKLGRDGIEFIDASYGYNNPCEALISEAERQFPGRTIMILSIGAGLSDVVEISDSRSSVLEGLRKIAAMSKAVDLRLKWKYKSHGVYHRFNVDIGLREEKVLDCQIFDNIAAHTLNCLKENKRSVEQFVATFTGSGVSQPKAQHDENDKKCGLLKDSYRWILSHENFQQFLNDSESPILWIKGDPGKGKTMLLCGIIDELEPANPTSLSYFFCQATNDRLNTATSVVRGLIYGLAYRNPQLTKYVRQKCEIGKDGFENENAWNDLCEVLTTMLNDPSLKSAILIVDALNECSTGQRDLLELITKPSRAKWIVSSRNWPDIEEVLDDAEQKVKIHLEINQESVSAAVDSFIDFKVDQLAQKKKYNREMKHAVLEHLRLNANGTFLWVSLVCQELANSTKWHTAKKLRSFPPGLYPLYERMLEQIRNSDDAQLCKDIIANVLVAYRPVTCDEPYVLVEALDDLEKDDVKRVVSLCGSFLTIHKNVVSFVHQSAKDYFQEKALGEILPFGIPHQHQTIFLRSLVVLQRELRRDMYNLTAPGCLIGEVSVPQPDPLAAIGYFCLFWVDHLNDSSTNGMVSKNDEILAFLRDKYLQWLEALSLLRGISIAGRAMEKLKLYSKKAPQTVRGLVNDAHRFFLFHAGVIEIAPLQVYVSALIFSPTNSLIRRMFSHEEPDWIELKPKVEANWDACLRTLEGHREGVTSVVFSNDGQRLASGSHDNTVKIWDATSGVCLQTLEDHNSCVTSLLFSNDGQRLASGSYDTTIKIWDATSGACLQTLEGHNSAVTSVVFSYDGQRLASGSDDRTIKIWDATSGACLQTLEGHHSSVTSVVFSYDGQRLASGSNDNAVKIWDATSGVCLQTLEGHHREVTSVIFSNDGQRLASGSDDSTIKIWDATSGACLQTLEGNHREVTSVVFSNDGHRLASRSGDNTIKIWDAISGACLQNLEGHDREITSPVFSTSVHPLVSPSFVDQPPFLHSGFHNYSISGDGVWVLQAQERVLWLPPSYRPVESVRARQTVGFSTSSGRIIVVRFRSIG</sequence>
<dbReference type="PANTHER" id="PTHR19879">
    <property type="entry name" value="TRANSCRIPTION INITIATION FACTOR TFIID"/>
    <property type="match status" value="1"/>
</dbReference>
<keyword evidence="3" id="KW-0443">Lipid metabolism</keyword>
<protein>
    <submittedName>
        <fullName evidence="8">Vegetative incompatibility protein HET-E-1</fullName>
    </submittedName>
</protein>
<feature type="repeat" description="WD" evidence="4">
    <location>
        <begin position="982"/>
        <end position="1023"/>
    </location>
</feature>
<feature type="repeat" description="WD" evidence="4">
    <location>
        <begin position="1108"/>
        <end position="1149"/>
    </location>
</feature>
<keyword evidence="1 4" id="KW-0853">WD repeat</keyword>
<dbReference type="InterPro" id="IPR027417">
    <property type="entry name" value="P-loop_NTPase"/>
</dbReference>
<keyword evidence="2" id="KW-0677">Repeat</keyword>
<dbReference type="Gene3D" id="2.130.10.10">
    <property type="entry name" value="YVTN repeat-like/Quinoprotein amine dehydrogenase"/>
    <property type="match status" value="3"/>
</dbReference>
<dbReference type="Proteomes" id="UP000222788">
    <property type="component" value="Unassembled WGS sequence"/>
</dbReference>
<reference evidence="8 9" key="2">
    <citation type="journal article" date="2013" name="IMA Fungus">
        <title>IMA Genome-F 1: Ceratocystis fimbriata: Draft nuclear genome sequence for the plant pathogen, Ceratocystis fimbriata.</title>
        <authorList>
            <person name="Wilken P.M."/>
            <person name="Steenkamp E.T."/>
            <person name="Wingfield M.J."/>
            <person name="de Beer Z.W."/>
            <person name="Wingfield B.D."/>
        </authorList>
    </citation>
    <scope>NUCLEOTIDE SEQUENCE [LARGE SCALE GENOMIC DNA]</scope>
    <source>
        <strain evidence="8 9">CBS 114723</strain>
    </source>
</reference>
<proteinExistence type="predicted"/>
<gene>
    <name evidence="8" type="primary">HET-E1_36</name>
    <name evidence="8" type="ORF">CFIMG_007648RA00001</name>
</gene>
<dbReference type="InterPro" id="IPR036322">
    <property type="entry name" value="WD40_repeat_dom_sf"/>
</dbReference>
<feature type="domain" description="PNPLA" evidence="7">
    <location>
        <begin position="16"/>
        <end position="232"/>
    </location>
</feature>
<dbReference type="InterPro" id="IPR016035">
    <property type="entry name" value="Acyl_Trfase/lysoPLipase"/>
</dbReference>
<feature type="repeat" description="WD" evidence="4">
    <location>
        <begin position="1066"/>
        <end position="1107"/>
    </location>
</feature>
<feature type="domain" description="NACHT" evidence="6">
    <location>
        <begin position="384"/>
        <end position="598"/>
    </location>
</feature>
<dbReference type="PRINTS" id="PR00320">
    <property type="entry name" value="GPROTEINBRPT"/>
</dbReference>
<dbReference type="Pfam" id="PF00400">
    <property type="entry name" value="WD40"/>
    <property type="match status" value="6"/>
</dbReference>
<evidence type="ECO:0000256" key="5">
    <source>
        <dbReference type="PROSITE-ProRule" id="PRU01161"/>
    </source>
</evidence>
<dbReference type="SUPFAM" id="SSF52151">
    <property type="entry name" value="FabD/lysophospholipase-like"/>
    <property type="match status" value="1"/>
</dbReference>
<dbReference type="PROSITE" id="PS50082">
    <property type="entry name" value="WD_REPEATS_2"/>
    <property type="match status" value="6"/>
</dbReference>
<dbReference type="EMBL" id="APWK03000017">
    <property type="protein sequence ID" value="PHH54951.1"/>
    <property type="molecule type" value="Genomic_DNA"/>
</dbReference>
<evidence type="ECO:0000259" key="6">
    <source>
        <dbReference type="PROSITE" id="PS50837"/>
    </source>
</evidence>
<evidence type="ECO:0000313" key="9">
    <source>
        <dbReference type="Proteomes" id="UP000222788"/>
    </source>
</evidence>
<evidence type="ECO:0000256" key="1">
    <source>
        <dbReference type="ARBA" id="ARBA00022574"/>
    </source>
</evidence>
<evidence type="ECO:0000256" key="2">
    <source>
        <dbReference type="ARBA" id="ARBA00022737"/>
    </source>
</evidence>
<feature type="repeat" description="WD" evidence="4">
    <location>
        <begin position="898"/>
        <end position="939"/>
    </location>
</feature>
<dbReference type="CDD" id="cd00200">
    <property type="entry name" value="WD40"/>
    <property type="match status" value="1"/>
</dbReference>
<dbReference type="InterPro" id="IPR019775">
    <property type="entry name" value="WD40_repeat_CS"/>
</dbReference>
<comment type="caution">
    <text evidence="8">The sequence shown here is derived from an EMBL/GenBank/DDBJ whole genome shotgun (WGS) entry which is preliminary data.</text>
</comment>
<dbReference type="PROSITE" id="PS51635">
    <property type="entry name" value="PNPLA"/>
    <property type="match status" value="1"/>
</dbReference>
<dbReference type="PANTHER" id="PTHR19879:SF9">
    <property type="entry name" value="TRANSCRIPTION INITIATION FACTOR TFIID SUBUNIT 5"/>
    <property type="match status" value="1"/>
</dbReference>
<organism evidence="8 9">
    <name type="scientific">Ceratocystis fimbriata CBS 114723</name>
    <dbReference type="NCBI Taxonomy" id="1035309"/>
    <lineage>
        <taxon>Eukaryota</taxon>
        <taxon>Fungi</taxon>
        <taxon>Dikarya</taxon>
        <taxon>Ascomycota</taxon>
        <taxon>Pezizomycotina</taxon>
        <taxon>Sordariomycetes</taxon>
        <taxon>Hypocreomycetidae</taxon>
        <taxon>Microascales</taxon>
        <taxon>Ceratocystidaceae</taxon>
        <taxon>Ceratocystis</taxon>
    </lineage>
</organism>
<dbReference type="InterPro" id="IPR002641">
    <property type="entry name" value="PNPLA_dom"/>
</dbReference>
<dbReference type="PROSITE" id="PS50837">
    <property type="entry name" value="NACHT"/>
    <property type="match status" value="1"/>
</dbReference>
<dbReference type="PROSITE" id="PS50294">
    <property type="entry name" value="WD_REPEATS_REGION"/>
    <property type="match status" value="6"/>
</dbReference>
<dbReference type="Pfam" id="PF24883">
    <property type="entry name" value="NPHP3_N"/>
    <property type="match status" value="1"/>
</dbReference>
<dbReference type="Pfam" id="PF01734">
    <property type="entry name" value="Patatin"/>
    <property type="match status" value="1"/>
</dbReference>
<dbReference type="SMART" id="SM00320">
    <property type="entry name" value="WD40"/>
    <property type="match status" value="6"/>
</dbReference>
<feature type="repeat" description="WD" evidence="4">
    <location>
        <begin position="940"/>
        <end position="981"/>
    </location>
</feature>
<dbReference type="InterPro" id="IPR056884">
    <property type="entry name" value="NPHP3-like_N"/>
</dbReference>
<dbReference type="SUPFAM" id="SSF50978">
    <property type="entry name" value="WD40 repeat-like"/>
    <property type="match status" value="1"/>
</dbReference>
<dbReference type="OrthoDB" id="1658288at2759"/>
<evidence type="ECO:0000256" key="3">
    <source>
        <dbReference type="ARBA" id="ARBA00023098"/>
    </source>
</evidence>
<dbReference type="InterPro" id="IPR020472">
    <property type="entry name" value="WD40_PAC1"/>
</dbReference>
<accession>A0A2C5XF26</accession>
<dbReference type="PROSITE" id="PS00678">
    <property type="entry name" value="WD_REPEATS_1"/>
    <property type="match status" value="5"/>
</dbReference>
<feature type="repeat" description="WD" evidence="4">
    <location>
        <begin position="1024"/>
        <end position="1065"/>
    </location>
</feature>
<dbReference type="InterPro" id="IPR007111">
    <property type="entry name" value="NACHT_NTPase"/>
</dbReference>
<dbReference type="GO" id="GO:0046486">
    <property type="term" value="P:glycerolipid metabolic process"/>
    <property type="evidence" value="ECO:0007669"/>
    <property type="project" value="UniProtKB-ARBA"/>
</dbReference>
<dbReference type="Gene3D" id="3.40.50.300">
    <property type="entry name" value="P-loop containing nucleotide triphosphate hydrolases"/>
    <property type="match status" value="1"/>
</dbReference>
<dbReference type="STRING" id="1035309.A0A2C5XF26"/>
<dbReference type="InterPro" id="IPR015943">
    <property type="entry name" value="WD40/YVTN_repeat-like_dom_sf"/>
</dbReference>
<evidence type="ECO:0000256" key="4">
    <source>
        <dbReference type="PROSITE-ProRule" id="PRU00221"/>
    </source>
</evidence>
<comment type="caution">
    <text evidence="5">Lacks conserved residue(s) required for the propagation of feature annotation.</text>
</comment>
<keyword evidence="9" id="KW-1185">Reference proteome</keyword>
<evidence type="ECO:0000259" key="7">
    <source>
        <dbReference type="PROSITE" id="PS51635"/>
    </source>
</evidence>
<reference evidence="8 9" key="1">
    <citation type="journal article" date="2013" name="Fungal Biol.">
        <title>Analysis of microsatellite markers in the genome of the plant pathogen Ceratocystis fimbriata.</title>
        <authorList>
            <person name="Simpson M.C."/>
            <person name="Wilken P.M."/>
            <person name="Coetzee M.P."/>
            <person name="Wingfield M.J."/>
            <person name="Wingfield B.D."/>
        </authorList>
    </citation>
    <scope>NUCLEOTIDE SEQUENCE [LARGE SCALE GENOMIC DNA]</scope>
    <source>
        <strain evidence="8 9">CBS 114723</strain>
    </source>
</reference>
<dbReference type="Gene3D" id="3.40.1090.10">
    <property type="entry name" value="Cytosolic phospholipase A2 catalytic domain"/>
    <property type="match status" value="1"/>
</dbReference>
<dbReference type="AlphaFoldDB" id="A0A2C5XF26"/>
<name>A0A2C5XF26_9PEZI</name>
<evidence type="ECO:0000313" key="8">
    <source>
        <dbReference type="EMBL" id="PHH54951.1"/>
    </source>
</evidence>